<dbReference type="Pfam" id="PF16363">
    <property type="entry name" value="GDP_Man_Dehyd"/>
    <property type="match status" value="1"/>
</dbReference>
<dbReference type="InterPro" id="IPR016040">
    <property type="entry name" value="NAD(P)-bd_dom"/>
</dbReference>
<feature type="non-terminal residue" evidence="2">
    <location>
        <position position="1"/>
    </location>
</feature>
<dbReference type="Gene3D" id="3.90.25.10">
    <property type="entry name" value="UDP-galactose 4-epimerase, domain 1"/>
    <property type="match status" value="1"/>
</dbReference>
<evidence type="ECO:0000313" key="2">
    <source>
        <dbReference type="EMBL" id="GAG25884.1"/>
    </source>
</evidence>
<name>X0W4T4_9ZZZZ</name>
<evidence type="ECO:0000259" key="1">
    <source>
        <dbReference type="Pfam" id="PF16363"/>
    </source>
</evidence>
<organism evidence="2">
    <name type="scientific">marine sediment metagenome</name>
    <dbReference type="NCBI Taxonomy" id="412755"/>
    <lineage>
        <taxon>unclassified sequences</taxon>
        <taxon>metagenomes</taxon>
        <taxon>ecological metagenomes</taxon>
    </lineage>
</organism>
<gene>
    <name evidence="2" type="ORF">S01H1_47994</name>
</gene>
<dbReference type="Gene3D" id="3.40.50.720">
    <property type="entry name" value="NAD(P)-binding Rossmann-like Domain"/>
    <property type="match status" value="1"/>
</dbReference>
<feature type="domain" description="NAD(P)-binding" evidence="1">
    <location>
        <begin position="7"/>
        <end position="44"/>
    </location>
</feature>
<dbReference type="InterPro" id="IPR036291">
    <property type="entry name" value="NAD(P)-bd_dom_sf"/>
</dbReference>
<dbReference type="SUPFAM" id="SSF51735">
    <property type="entry name" value="NAD(P)-binding Rossmann-fold domains"/>
    <property type="match status" value="1"/>
</dbReference>
<dbReference type="EMBL" id="BARS01030800">
    <property type="protein sequence ID" value="GAG25884.1"/>
    <property type="molecule type" value="Genomic_DNA"/>
</dbReference>
<reference evidence="2" key="1">
    <citation type="journal article" date="2014" name="Front. Microbiol.">
        <title>High frequency of phylogenetically diverse reductive dehalogenase-homologous genes in deep subseafloor sedimentary metagenomes.</title>
        <authorList>
            <person name="Kawai M."/>
            <person name="Futagami T."/>
            <person name="Toyoda A."/>
            <person name="Takaki Y."/>
            <person name="Nishi S."/>
            <person name="Hori S."/>
            <person name="Arai W."/>
            <person name="Tsubouchi T."/>
            <person name="Morono Y."/>
            <person name="Uchiyama I."/>
            <person name="Ito T."/>
            <person name="Fujiyama A."/>
            <person name="Inagaki F."/>
            <person name="Takami H."/>
        </authorList>
    </citation>
    <scope>NUCLEOTIDE SEQUENCE</scope>
    <source>
        <strain evidence="2">Expedition CK06-06</strain>
    </source>
</reference>
<comment type="caution">
    <text evidence="2">The sequence shown here is derived from an EMBL/GenBank/DDBJ whole genome shotgun (WGS) entry which is preliminary data.</text>
</comment>
<dbReference type="AlphaFoldDB" id="X0W4T4"/>
<accession>X0W4T4</accession>
<protein>
    <recommendedName>
        <fullName evidence="1">NAD(P)-binding domain-containing protein</fullName>
    </recommendedName>
</protein>
<proteinExistence type="predicted"/>
<sequence length="60" mass="7283">EVFENFPQKLRRVDEDVIMGDNSKVKEELGWQPTIPIETTLKEMFNYWLDYYSRETLVKL</sequence>